<dbReference type="EMBL" id="JAAKZW010000199">
    <property type="protein sequence ID" value="NGO80204.1"/>
    <property type="molecule type" value="Genomic_DNA"/>
</dbReference>
<organism evidence="2 3">
    <name type="scientific">Streptomyces mesophilus</name>
    <dbReference type="NCBI Taxonomy" id="1775132"/>
    <lineage>
        <taxon>Bacteria</taxon>
        <taxon>Bacillati</taxon>
        <taxon>Actinomycetota</taxon>
        <taxon>Actinomycetes</taxon>
        <taxon>Kitasatosporales</taxon>
        <taxon>Streptomycetaceae</taxon>
        <taxon>Streptomyces</taxon>
    </lineage>
</organism>
<keyword evidence="3" id="KW-1185">Reference proteome</keyword>
<proteinExistence type="predicted"/>
<evidence type="ECO:0000256" key="1">
    <source>
        <dbReference type="SAM" id="MobiDB-lite"/>
    </source>
</evidence>
<name>A0A6G4XU35_9ACTN</name>
<protein>
    <submittedName>
        <fullName evidence="2">Uncharacterized protein</fullName>
    </submittedName>
</protein>
<feature type="region of interest" description="Disordered" evidence="1">
    <location>
        <begin position="30"/>
        <end position="64"/>
    </location>
</feature>
<evidence type="ECO:0000313" key="2">
    <source>
        <dbReference type="EMBL" id="NGO80204.1"/>
    </source>
</evidence>
<sequence>MNVNDLVQQRIEAARHRIATTKRTRAELTEARTRGLTHRHTQKLRTLAQRDHAAGRGKSSPSGA</sequence>
<dbReference type="Proteomes" id="UP000481109">
    <property type="component" value="Unassembled WGS sequence"/>
</dbReference>
<gene>
    <name evidence="2" type="ORF">G6045_31775</name>
</gene>
<dbReference type="RefSeq" id="WP_165335631.1">
    <property type="nucleotide sequence ID" value="NZ_JAAKZW010000199.1"/>
</dbReference>
<evidence type="ECO:0000313" key="3">
    <source>
        <dbReference type="Proteomes" id="UP000481109"/>
    </source>
</evidence>
<accession>A0A6G4XU35</accession>
<reference evidence="2 3" key="1">
    <citation type="submission" date="2020-02" db="EMBL/GenBank/DDBJ databases">
        <title>Whole-genome analyses of novel actinobacteria.</title>
        <authorList>
            <person name="Sahin N."/>
            <person name="Tokatli A."/>
        </authorList>
    </citation>
    <scope>NUCLEOTIDE SEQUENCE [LARGE SCALE GENOMIC DNA]</scope>
    <source>
        <strain evidence="2 3">YC504</strain>
    </source>
</reference>
<comment type="caution">
    <text evidence="2">The sequence shown here is derived from an EMBL/GenBank/DDBJ whole genome shotgun (WGS) entry which is preliminary data.</text>
</comment>
<dbReference type="AlphaFoldDB" id="A0A6G4XU35"/>